<organism evidence="3">
    <name type="scientific">marine metagenome</name>
    <dbReference type="NCBI Taxonomy" id="408172"/>
    <lineage>
        <taxon>unclassified sequences</taxon>
        <taxon>metagenomes</taxon>
        <taxon>ecological metagenomes</taxon>
    </lineage>
</organism>
<dbReference type="Pfam" id="PF01613">
    <property type="entry name" value="Flavin_Reduct"/>
    <property type="match status" value="1"/>
</dbReference>
<evidence type="ECO:0000313" key="3">
    <source>
        <dbReference type="EMBL" id="SVB45655.1"/>
    </source>
</evidence>
<reference evidence="3" key="1">
    <citation type="submission" date="2018-05" db="EMBL/GenBank/DDBJ databases">
        <authorList>
            <person name="Lanie J.A."/>
            <person name="Ng W.-L."/>
            <person name="Kazmierczak K.M."/>
            <person name="Andrzejewski T.M."/>
            <person name="Davidsen T.M."/>
            <person name="Wayne K.J."/>
            <person name="Tettelin H."/>
            <person name="Glass J.I."/>
            <person name="Rusch D."/>
            <person name="Podicherti R."/>
            <person name="Tsui H.-C.T."/>
            <person name="Winkler M.E."/>
        </authorList>
    </citation>
    <scope>NUCLEOTIDE SEQUENCE</scope>
</reference>
<protein>
    <recommendedName>
        <fullName evidence="2">Flavin reductase like domain-containing protein</fullName>
    </recommendedName>
</protein>
<dbReference type="InterPro" id="IPR012349">
    <property type="entry name" value="Split_barrel_FMN-bd"/>
</dbReference>
<dbReference type="SMART" id="SM00903">
    <property type="entry name" value="Flavin_Reduct"/>
    <property type="match status" value="1"/>
</dbReference>
<proteinExistence type="predicted"/>
<gene>
    <name evidence="3" type="ORF">METZ01_LOCUS198509</name>
</gene>
<keyword evidence="1" id="KW-0560">Oxidoreductase</keyword>
<dbReference type="EMBL" id="UINC01042686">
    <property type="protein sequence ID" value="SVB45655.1"/>
    <property type="molecule type" value="Genomic_DNA"/>
</dbReference>
<evidence type="ECO:0000259" key="2">
    <source>
        <dbReference type="SMART" id="SM00903"/>
    </source>
</evidence>
<dbReference type="GO" id="GO:0042602">
    <property type="term" value="F:riboflavin reductase (NADPH) activity"/>
    <property type="evidence" value="ECO:0007669"/>
    <property type="project" value="TreeGrafter"/>
</dbReference>
<dbReference type="AlphaFoldDB" id="A0A382E5D5"/>
<dbReference type="PANTHER" id="PTHR30466">
    <property type="entry name" value="FLAVIN REDUCTASE"/>
    <property type="match status" value="1"/>
</dbReference>
<dbReference type="SUPFAM" id="SSF50475">
    <property type="entry name" value="FMN-binding split barrel"/>
    <property type="match status" value="1"/>
</dbReference>
<sequence>MRREEFLTSMRHLAASVSIISAKDSGGKPYAMTASSVTSLSMEPPSILVCVNKSAGIHKALSLGGGLCINILSKHQVDIANLCSSKDQENARFENNDWDNSELPFLKEAQSNIFCKIDQIIE</sequence>
<dbReference type="InterPro" id="IPR002563">
    <property type="entry name" value="Flavin_Rdtase-like_dom"/>
</dbReference>
<name>A0A382E5D5_9ZZZZ</name>
<evidence type="ECO:0000256" key="1">
    <source>
        <dbReference type="ARBA" id="ARBA00023002"/>
    </source>
</evidence>
<dbReference type="PANTHER" id="PTHR30466:SF1">
    <property type="entry name" value="FMN REDUCTASE (NADH) RUTF"/>
    <property type="match status" value="1"/>
</dbReference>
<accession>A0A382E5D5</accession>
<feature type="non-terminal residue" evidence="3">
    <location>
        <position position="122"/>
    </location>
</feature>
<dbReference type="InterPro" id="IPR050268">
    <property type="entry name" value="NADH-dep_flavin_reductase"/>
</dbReference>
<feature type="domain" description="Flavin reductase like" evidence="2">
    <location>
        <begin position="10"/>
        <end position="122"/>
    </location>
</feature>
<dbReference type="GO" id="GO:0010181">
    <property type="term" value="F:FMN binding"/>
    <property type="evidence" value="ECO:0007669"/>
    <property type="project" value="InterPro"/>
</dbReference>
<dbReference type="Gene3D" id="2.30.110.10">
    <property type="entry name" value="Electron Transport, Fmn-binding Protein, Chain A"/>
    <property type="match status" value="1"/>
</dbReference>